<dbReference type="AlphaFoldDB" id="A0A366S6U2"/>
<proteinExistence type="predicted"/>
<comment type="caution">
    <text evidence="2">The sequence shown here is derived from an EMBL/GenBank/DDBJ whole genome shotgun (WGS) entry which is preliminary data.</text>
</comment>
<dbReference type="GeneID" id="41991613"/>
<name>A0A366S6U2_9HYPO</name>
<sequence length="136" mass="13789">MICNAFILAALAGSALAGPCKPGHTSSNHLSTKTVSGDTYTLALPSSETSIDIASQATDVPTTTNSLEGIIITNAVANGRLTNGIEGFDSEGEASHQKGGCFKDDGSPDDGCASLKAVGDSQKRFLGSFAGILQLL</sequence>
<dbReference type="OrthoDB" id="5052600at2759"/>
<evidence type="ECO:0000313" key="2">
    <source>
        <dbReference type="EMBL" id="RBR25043.1"/>
    </source>
</evidence>
<dbReference type="Proteomes" id="UP000253153">
    <property type="component" value="Unassembled WGS sequence"/>
</dbReference>
<keyword evidence="1" id="KW-0732">Signal</keyword>
<evidence type="ECO:0000256" key="1">
    <source>
        <dbReference type="SAM" id="SignalP"/>
    </source>
</evidence>
<protein>
    <submittedName>
        <fullName evidence="2">Uncharacterized protein</fullName>
    </submittedName>
</protein>
<organism evidence="2 3">
    <name type="scientific">Fusarium coffeatum</name>
    <dbReference type="NCBI Taxonomy" id="231269"/>
    <lineage>
        <taxon>Eukaryota</taxon>
        <taxon>Fungi</taxon>
        <taxon>Dikarya</taxon>
        <taxon>Ascomycota</taxon>
        <taxon>Pezizomycotina</taxon>
        <taxon>Sordariomycetes</taxon>
        <taxon>Hypocreomycetidae</taxon>
        <taxon>Hypocreales</taxon>
        <taxon>Nectriaceae</taxon>
        <taxon>Fusarium</taxon>
        <taxon>Fusarium incarnatum-equiseti species complex</taxon>
    </lineage>
</organism>
<evidence type="ECO:0000313" key="3">
    <source>
        <dbReference type="Proteomes" id="UP000253153"/>
    </source>
</evidence>
<dbReference type="RefSeq" id="XP_031019634.1">
    <property type="nucleotide sequence ID" value="XM_031156317.1"/>
</dbReference>
<dbReference type="EMBL" id="QKXC01000045">
    <property type="protein sequence ID" value="RBR25043.1"/>
    <property type="molecule type" value="Genomic_DNA"/>
</dbReference>
<accession>A0A366S6U2</accession>
<reference evidence="2 3" key="1">
    <citation type="submission" date="2018-06" db="EMBL/GenBank/DDBJ databases">
        <title>Fusarium incarnatum-equiseti species complex species 28.</title>
        <authorList>
            <person name="Gardiner D.M."/>
        </authorList>
    </citation>
    <scope>NUCLEOTIDE SEQUENCE [LARGE SCALE GENOMIC DNA]</scope>
    <source>
        <strain evidence="2 3">FIESC_28</strain>
    </source>
</reference>
<feature type="chain" id="PRO_5017016537" evidence="1">
    <location>
        <begin position="18"/>
        <end position="136"/>
    </location>
</feature>
<feature type="signal peptide" evidence="1">
    <location>
        <begin position="1"/>
        <end position="17"/>
    </location>
</feature>
<gene>
    <name evidence="2" type="ORF">FIESC28_02167</name>
</gene>
<keyword evidence="3" id="KW-1185">Reference proteome</keyword>